<evidence type="ECO:0000313" key="2">
    <source>
        <dbReference type="Proteomes" id="UP000196435"/>
    </source>
</evidence>
<proteinExistence type="predicted"/>
<protein>
    <submittedName>
        <fullName evidence="1">Uncharacterized protein</fullName>
    </submittedName>
</protein>
<accession>A0A1N6MWU8</accession>
<dbReference type="AlphaFoldDB" id="A0A1N6MWU8"/>
<organism evidence="1 2">
    <name type="scientific">Xenorhabdus innexi</name>
    <dbReference type="NCBI Taxonomy" id="290109"/>
    <lineage>
        <taxon>Bacteria</taxon>
        <taxon>Pseudomonadati</taxon>
        <taxon>Pseudomonadota</taxon>
        <taxon>Gammaproteobacteria</taxon>
        <taxon>Enterobacterales</taxon>
        <taxon>Morganellaceae</taxon>
        <taxon>Xenorhabdus</taxon>
    </lineage>
</organism>
<evidence type="ECO:0000313" key="1">
    <source>
        <dbReference type="EMBL" id="SIP73209.1"/>
    </source>
</evidence>
<dbReference type="Proteomes" id="UP000196435">
    <property type="component" value="Unassembled WGS sequence"/>
</dbReference>
<reference evidence="2" key="1">
    <citation type="submission" date="2016-12" db="EMBL/GenBank/DDBJ databases">
        <authorList>
            <person name="Gaudriault S."/>
        </authorList>
    </citation>
    <scope>NUCLEOTIDE SEQUENCE [LARGE SCALE GENOMIC DNA]</scope>
    <source>
        <strain evidence="2">HGB1681 (deposited as PTA-6826 in the American Type Culture Collection)</strain>
    </source>
</reference>
<sequence>MRKSFYYKIAYKFKRKINYLTISYEISLGAISSPLPAKP</sequence>
<gene>
    <name evidence="1" type="ORF">XIS1_1790015</name>
</gene>
<dbReference type="EMBL" id="FTLG01000089">
    <property type="protein sequence ID" value="SIP73209.1"/>
    <property type="molecule type" value="Genomic_DNA"/>
</dbReference>
<name>A0A1N6MWU8_9GAMM</name>